<sequence>MCILLTECPGCMSVLTPAQPAYRLPLTLHKRKSFIKTFINKTSQN</sequence>
<dbReference type="AlphaFoldDB" id="A0A0E9W9Y6"/>
<proteinExistence type="predicted"/>
<reference evidence="1" key="1">
    <citation type="submission" date="2014-11" db="EMBL/GenBank/DDBJ databases">
        <authorList>
            <person name="Amaro Gonzalez C."/>
        </authorList>
    </citation>
    <scope>NUCLEOTIDE SEQUENCE</scope>
</reference>
<organism evidence="1">
    <name type="scientific">Anguilla anguilla</name>
    <name type="common">European freshwater eel</name>
    <name type="synonym">Muraena anguilla</name>
    <dbReference type="NCBI Taxonomy" id="7936"/>
    <lineage>
        <taxon>Eukaryota</taxon>
        <taxon>Metazoa</taxon>
        <taxon>Chordata</taxon>
        <taxon>Craniata</taxon>
        <taxon>Vertebrata</taxon>
        <taxon>Euteleostomi</taxon>
        <taxon>Actinopterygii</taxon>
        <taxon>Neopterygii</taxon>
        <taxon>Teleostei</taxon>
        <taxon>Anguilliformes</taxon>
        <taxon>Anguillidae</taxon>
        <taxon>Anguilla</taxon>
    </lineage>
</organism>
<protein>
    <submittedName>
        <fullName evidence="1">Uncharacterized protein</fullName>
    </submittedName>
</protein>
<accession>A0A0E9W9Y6</accession>
<reference evidence="1" key="2">
    <citation type="journal article" date="2015" name="Fish Shellfish Immunol.">
        <title>Early steps in the European eel (Anguilla anguilla)-Vibrio vulnificus interaction in the gills: Role of the RtxA13 toxin.</title>
        <authorList>
            <person name="Callol A."/>
            <person name="Pajuelo D."/>
            <person name="Ebbesson L."/>
            <person name="Teles M."/>
            <person name="MacKenzie S."/>
            <person name="Amaro C."/>
        </authorList>
    </citation>
    <scope>NUCLEOTIDE SEQUENCE</scope>
</reference>
<dbReference type="EMBL" id="GBXM01022207">
    <property type="protein sequence ID" value="JAH86370.1"/>
    <property type="molecule type" value="Transcribed_RNA"/>
</dbReference>
<name>A0A0E9W9Y6_ANGAN</name>
<evidence type="ECO:0000313" key="1">
    <source>
        <dbReference type="EMBL" id="JAH86370.1"/>
    </source>
</evidence>